<reference evidence="1 2" key="1">
    <citation type="submission" date="2020-03" db="EMBL/GenBank/DDBJ databases">
        <title>Identification of Halomonas strains.</title>
        <authorList>
            <person name="Xiao Z."/>
            <person name="Dong F."/>
            <person name="Wang Z."/>
            <person name="Zhao J.-Y."/>
        </authorList>
    </citation>
    <scope>NUCLEOTIDE SEQUENCE [LARGE SCALE GENOMIC DNA]</scope>
    <source>
        <strain evidence="1 2">DX6</strain>
    </source>
</reference>
<dbReference type="EMBL" id="JAAQTO010000017">
    <property type="protein sequence ID" value="NIC05263.1"/>
    <property type="molecule type" value="Genomic_DNA"/>
</dbReference>
<keyword evidence="2" id="KW-1185">Reference proteome</keyword>
<protein>
    <recommendedName>
        <fullName evidence="3">Minor tail protein</fullName>
    </recommendedName>
</protein>
<evidence type="ECO:0000313" key="2">
    <source>
        <dbReference type="Proteomes" id="UP001318321"/>
    </source>
</evidence>
<comment type="caution">
    <text evidence="1">The sequence shown here is derived from an EMBL/GenBank/DDBJ whole genome shotgun (WGS) entry which is preliminary data.</text>
</comment>
<proteinExistence type="predicted"/>
<sequence length="143" mass="15181">MAQVPTRELIFQALADKLGAHRARADIDKRDLPARVLWSGEDGQVERDQYGAVSVTTGASLIAQHPADADSDKWDAQGNAILAQVIADATAADRTLGGLAEDLTYTATAILYPDTGSSIITVGVDLAVRWTHPVGNPFTEVPD</sequence>
<evidence type="ECO:0008006" key="3">
    <source>
        <dbReference type="Google" id="ProtNLM"/>
    </source>
</evidence>
<dbReference type="RefSeq" id="WP_167112634.1">
    <property type="nucleotide sequence ID" value="NZ_JAAQTO010000017.1"/>
</dbReference>
<organism evidence="1 2">
    <name type="scientific">Billgrantia bachuensis</name>
    <dbReference type="NCBI Taxonomy" id="2717286"/>
    <lineage>
        <taxon>Bacteria</taxon>
        <taxon>Pseudomonadati</taxon>
        <taxon>Pseudomonadota</taxon>
        <taxon>Gammaproteobacteria</taxon>
        <taxon>Oceanospirillales</taxon>
        <taxon>Halomonadaceae</taxon>
        <taxon>Billgrantia</taxon>
    </lineage>
</organism>
<name>A0ABX0PSP3_9GAMM</name>
<evidence type="ECO:0000313" key="1">
    <source>
        <dbReference type="EMBL" id="NIC05263.1"/>
    </source>
</evidence>
<accession>A0ABX0PSP3</accession>
<dbReference type="Proteomes" id="UP001318321">
    <property type="component" value="Unassembled WGS sequence"/>
</dbReference>
<gene>
    <name evidence="1" type="ORF">HBJ55_07485</name>
</gene>